<feature type="region of interest" description="Disordered" evidence="5">
    <location>
        <begin position="184"/>
        <end position="203"/>
    </location>
</feature>
<name>A0A7S3PHQ8_9STRA</name>
<feature type="domain" description="RING-type" evidence="6">
    <location>
        <begin position="131"/>
        <end position="172"/>
    </location>
</feature>
<organism evidence="7">
    <name type="scientific">Aplanochytrium stocchinoi</name>
    <dbReference type="NCBI Taxonomy" id="215587"/>
    <lineage>
        <taxon>Eukaryota</taxon>
        <taxon>Sar</taxon>
        <taxon>Stramenopiles</taxon>
        <taxon>Bigyra</taxon>
        <taxon>Labyrinthulomycetes</taxon>
        <taxon>Thraustochytrida</taxon>
        <taxon>Thraustochytriidae</taxon>
        <taxon>Aplanochytrium</taxon>
    </lineage>
</organism>
<keyword evidence="2 4" id="KW-0863">Zinc-finger</keyword>
<evidence type="ECO:0000256" key="4">
    <source>
        <dbReference type="PROSITE-ProRule" id="PRU00175"/>
    </source>
</evidence>
<feature type="region of interest" description="Disordered" evidence="5">
    <location>
        <begin position="1"/>
        <end position="50"/>
    </location>
</feature>
<dbReference type="InterPro" id="IPR001841">
    <property type="entry name" value="Znf_RING"/>
</dbReference>
<dbReference type="EMBL" id="HBIN01012384">
    <property type="protein sequence ID" value="CAE0439094.1"/>
    <property type="molecule type" value="Transcribed_RNA"/>
</dbReference>
<dbReference type="GO" id="GO:0008270">
    <property type="term" value="F:zinc ion binding"/>
    <property type="evidence" value="ECO:0007669"/>
    <property type="project" value="UniProtKB-KW"/>
</dbReference>
<proteinExistence type="predicted"/>
<dbReference type="PANTHER" id="PTHR15710">
    <property type="entry name" value="E3 UBIQUITIN-PROTEIN LIGASE PRAJA"/>
    <property type="match status" value="1"/>
</dbReference>
<accession>A0A7S3PHQ8</accession>
<dbReference type="SUPFAM" id="SSF57850">
    <property type="entry name" value="RING/U-box"/>
    <property type="match status" value="1"/>
</dbReference>
<dbReference type="CDD" id="cd16454">
    <property type="entry name" value="RING-H2_PA-TM-RING"/>
    <property type="match status" value="1"/>
</dbReference>
<evidence type="ECO:0000256" key="5">
    <source>
        <dbReference type="SAM" id="MobiDB-lite"/>
    </source>
</evidence>
<sequence length="389" mass="43258">MGGTNSSSERNRTPDVNARRGRRSSGFFGGRSGNGNSTRERRMGGNSVGASAGATPGRFFIGGNGIPHGLSVSDLFLSALEEAHLERALAISRTEYEREPQGPPPTKTEILNSLEEVCLDLVDLKDGNEHCVICMEEQHCGDLALKLPCGHAFHKTCVVPWLKKHCTCPVCRLELNSIEKEKLDREREKHQKLRAQRRKEHEDRLEQQRMRMQAMNNEENKNVTSNVAENEIKNVNSGTEDQKTGEETEMCELIGENGYGYPPEKKHCARNSASSSSMGTNINSIATTGSSVKENDDKSTWTVRDLRNLLGKLGLQSLAANALEKSELIKYVELASCYDSLKELPVSELKRRIRYIQVRGSSNIPANVVEKSELVNCLIENVNRVIANY</sequence>
<gene>
    <name evidence="7" type="ORF">ASTO00021_LOCUS9318</name>
</gene>
<dbReference type="Gene3D" id="3.30.40.10">
    <property type="entry name" value="Zinc/RING finger domain, C3HC4 (zinc finger)"/>
    <property type="match status" value="1"/>
</dbReference>
<dbReference type="AlphaFoldDB" id="A0A7S3PHQ8"/>
<evidence type="ECO:0000256" key="2">
    <source>
        <dbReference type="ARBA" id="ARBA00022771"/>
    </source>
</evidence>
<dbReference type="PROSITE" id="PS50089">
    <property type="entry name" value="ZF_RING_2"/>
    <property type="match status" value="1"/>
</dbReference>
<dbReference type="SMART" id="SM00184">
    <property type="entry name" value="RING"/>
    <property type="match status" value="1"/>
</dbReference>
<keyword evidence="1" id="KW-0479">Metal-binding</keyword>
<protein>
    <recommendedName>
        <fullName evidence="6">RING-type domain-containing protein</fullName>
    </recommendedName>
</protein>
<evidence type="ECO:0000259" key="6">
    <source>
        <dbReference type="PROSITE" id="PS50089"/>
    </source>
</evidence>
<reference evidence="7" key="1">
    <citation type="submission" date="2021-01" db="EMBL/GenBank/DDBJ databases">
        <authorList>
            <person name="Corre E."/>
            <person name="Pelletier E."/>
            <person name="Niang G."/>
            <person name="Scheremetjew M."/>
            <person name="Finn R."/>
            <person name="Kale V."/>
            <person name="Holt S."/>
            <person name="Cochrane G."/>
            <person name="Meng A."/>
            <person name="Brown T."/>
            <person name="Cohen L."/>
        </authorList>
    </citation>
    <scope>NUCLEOTIDE SEQUENCE</scope>
    <source>
        <strain evidence="7">GSBS06</strain>
    </source>
</reference>
<keyword evidence="3" id="KW-0862">Zinc</keyword>
<evidence type="ECO:0000313" key="7">
    <source>
        <dbReference type="EMBL" id="CAE0439094.1"/>
    </source>
</evidence>
<evidence type="ECO:0000256" key="1">
    <source>
        <dbReference type="ARBA" id="ARBA00022723"/>
    </source>
</evidence>
<dbReference type="InterPro" id="IPR013083">
    <property type="entry name" value="Znf_RING/FYVE/PHD"/>
</dbReference>
<dbReference type="Pfam" id="PF13639">
    <property type="entry name" value="zf-RING_2"/>
    <property type="match status" value="1"/>
</dbReference>
<evidence type="ECO:0000256" key="3">
    <source>
        <dbReference type="ARBA" id="ARBA00022833"/>
    </source>
</evidence>